<dbReference type="PRINTS" id="PR00348">
    <property type="entry name" value="UBIQUITIN"/>
</dbReference>
<dbReference type="Pfam" id="PF00240">
    <property type="entry name" value="ubiquitin"/>
    <property type="match status" value="1"/>
</dbReference>
<dbReference type="STRING" id="913774.A0A0C3CSR8"/>
<keyword evidence="3" id="KW-1185">Reference proteome</keyword>
<dbReference type="PROSITE" id="PS50053">
    <property type="entry name" value="UBIQUITIN_2"/>
    <property type="match status" value="1"/>
</dbReference>
<dbReference type="InterPro" id="IPR019956">
    <property type="entry name" value="Ubiquitin_dom"/>
</dbReference>
<feature type="non-terminal residue" evidence="2">
    <location>
        <position position="53"/>
    </location>
</feature>
<dbReference type="OrthoDB" id="428577at2759"/>
<evidence type="ECO:0000259" key="1">
    <source>
        <dbReference type="PROSITE" id="PS50053"/>
    </source>
</evidence>
<dbReference type="Proteomes" id="UP000054321">
    <property type="component" value="Unassembled WGS sequence"/>
</dbReference>
<dbReference type="Gene3D" id="3.10.20.90">
    <property type="entry name" value="Phosphatidylinositol 3-kinase Catalytic Subunit, Chain A, domain 1"/>
    <property type="match status" value="1"/>
</dbReference>
<dbReference type="AlphaFoldDB" id="A0A0C3CSR8"/>
<feature type="non-terminal residue" evidence="2">
    <location>
        <position position="1"/>
    </location>
</feature>
<protein>
    <recommendedName>
        <fullName evidence="1">Ubiquitin-like domain-containing protein</fullName>
    </recommendedName>
</protein>
<evidence type="ECO:0000313" key="2">
    <source>
        <dbReference type="EMBL" id="KIM92722.1"/>
    </source>
</evidence>
<dbReference type="InterPro" id="IPR029071">
    <property type="entry name" value="Ubiquitin-like_domsf"/>
</dbReference>
<dbReference type="InterPro" id="IPR050158">
    <property type="entry name" value="Ubiquitin_ubiquitin-like"/>
</dbReference>
<dbReference type="InParanoid" id="A0A0C3CSR8"/>
<reference evidence="3" key="2">
    <citation type="submission" date="2015-01" db="EMBL/GenBank/DDBJ databases">
        <title>Evolutionary Origins and Diversification of the Mycorrhizal Mutualists.</title>
        <authorList>
            <consortium name="DOE Joint Genome Institute"/>
            <consortium name="Mycorrhizal Genomics Consortium"/>
            <person name="Kohler A."/>
            <person name="Kuo A."/>
            <person name="Nagy L.G."/>
            <person name="Floudas D."/>
            <person name="Copeland A."/>
            <person name="Barry K.W."/>
            <person name="Cichocki N."/>
            <person name="Veneault-Fourrey C."/>
            <person name="LaButti K."/>
            <person name="Lindquist E.A."/>
            <person name="Lipzen A."/>
            <person name="Lundell T."/>
            <person name="Morin E."/>
            <person name="Murat C."/>
            <person name="Riley R."/>
            <person name="Ohm R."/>
            <person name="Sun H."/>
            <person name="Tunlid A."/>
            <person name="Henrissat B."/>
            <person name="Grigoriev I.V."/>
            <person name="Hibbett D.S."/>
            <person name="Martin F."/>
        </authorList>
    </citation>
    <scope>NUCLEOTIDE SEQUENCE [LARGE SCALE GENOMIC DNA]</scope>
    <source>
        <strain evidence="3">Zn</strain>
    </source>
</reference>
<sequence length="53" mass="5798">IKAAEGIPFDLQRIIFAGKQIEDGATLGDYNIQKHSTLHPILRLRGGGIEPEV</sequence>
<dbReference type="EMBL" id="KN832908">
    <property type="protein sequence ID" value="KIM92722.1"/>
    <property type="molecule type" value="Genomic_DNA"/>
</dbReference>
<name>A0A0C3CSR8_OIDMZ</name>
<dbReference type="InterPro" id="IPR000626">
    <property type="entry name" value="Ubiquitin-like_dom"/>
</dbReference>
<reference evidence="2 3" key="1">
    <citation type="submission" date="2014-04" db="EMBL/GenBank/DDBJ databases">
        <authorList>
            <consortium name="DOE Joint Genome Institute"/>
            <person name="Kuo A."/>
            <person name="Martino E."/>
            <person name="Perotto S."/>
            <person name="Kohler A."/>
            <person name="Nagy L.G."/>
            <person name="Floudas D."/>
            <person name="Copeland A."/>
            <person name="Barry K.W."/>
            <person name="Cichocki N."/>
            <person name="Veneault-Fourrey C."/>
            <person name="LaButti K."/>
            <person name="Lindquist E.A."/>
            <person name="Lipzen A."/>
            <person name="Lundell T."/>
            <person name="Morin E."/>
            <person name="Murat C."/>
            <person name="Sun H."/>
            <person name="Tunlid A."/>
            <person name="Henrissat B."/>
            <person name="Grigoriev I.V."/>
            <person name="Hibbett D.S."/>
            <person name="Martin F."/>
            <person name="Nordberg H.P."/>
            <person name="Cantor M.N."/>
            <person name="Hua S.X."/>
        </authorList>
    </citation>
    <scope>NUCLEOTIDE SEQUENCE [LARGE SCALE GENOMIC DNA]</scope>
    <source>
        <strain evidence="2 3">Zn</strain>
    </source>
</reference>
<dbReference type="SUPFAM" id="SSF54236">
    <property type="entry name" value="Ubiquitin-like"/>
    <property type="match status" value="1"/>
</dbReference>
<gene>
    <name evidence="2" type="ORF">OIDMADRAFT_97118</name>
</gene>
<organism evidence="2 3">
    <name type="scientific">Oidiodendron maius (strain Zn)</name>
    <dbReference type="NCBI Taxonomy" id="913774"/>
    <lineage>
        <taxon>Eukaryota</taxon>
        <taxon>Fungi</taxon>
        <taxon>Dikarya</taxon>
        <taxon>Ascomycota</taxon>
        <taxon>Pezizomycotina</taxon>
        <taxon>Leotiomycetes</taxon>
        <taxon>Leotiomycetes incertae sedis</taxon>
        <taxon>Myxotrichaceae</taxon>
        <taxon>Oidiodendron</taxon>
    </lineage>
</organism>
<dbReference type="PANTHER" id="PTHR10666">
    <property type="entry name" value="UBIQUITIN"/>
    <property type="match status" value="1"/>
</dbReference>
<feature type="domain" description="Ubiquitin-like" evidence="1">
    <location>
        <begin position="1"/>
        <end position="47"/>
    </location>
</feature>
<dbReference type="HOGENOM" id="CLU_010412_6_3_1"/>
<accession>A0A0C3CSR8</accession>
<evidence type="ECO:0000313" key="3">
    <source>
        <dbReference type="Proteomes" id="UP000054321"/>
    </source>
</evidence>
<proteinExistence type="predicted"/>